<dbReference type="FunFam" id="3.40.50.300:FF:000299">
    <property type="entry name" value="ABC transporter ATP-binding protein/permease"/>
    <property type="match status" value="1"/>
</dbReference>
<dbReference type="PANTHER" id="PTHR24221:SF654">
    <property type="entry name" value="ATP-BINDING CASSETTE SUB-FAMILY B MEMBER 6"/>
    <property type="match status" value="1"/>
</dbReference>
<keyword evidence="7 9" id="KW-1133">Transmembrane helix</keyword>
<evidence type="ECO:0000256" key="7">
    <source>
        <dbReference type="ARBA" id="ARBA00022989"/>
    </source>
</evidence>
<dbReference type="InterPro" id="IPR003593">
    <property type="entry name" value="AAA+_ATPase"/>
</dbReference>
<dbReference type="GO" id="GO:0016887">
    <property type="term" value="F:ATP hydrolysis activity"/>
    <property type="evidence" value="ECO:0007669"/>
    <property type="project" value="InterPro"/>
</dbReference>
<dbReference type="NCBIfam" id="TIGR03797">
    <property type="entry name" value="NHLM_micro_ABC2"/>
    <property type="match status" value="1"/>
</dbReference>
<dbReference type="KEGG" id="mpro:BJP34_00905"/>
<evidence type="ECO:0000256" key="4">
    <source>
        <dbReference type="ARBA" id="ARBA00022692"/>
    </source>
</evidence>
<organism evidence="12 13">
    <name type="scientific">Moorena producens PAL-8-15-08-1</name>
    <dbReference type="NCBI Taxonomy" id="1458985"/>
    <lineage>
        <taxon>Bacteria</taxon>
        <taxon>Bacillati</taxon>
        <taxon>Cyanobacteriota</taxon>
        <taxon>Cyanophyceae</taxon>
        <taxon>Coleofasciculales</taxon>
        <taxon>Coleofasciculaceae</taxon>
        <taxon>Moorena</taxon>
    </lineage>
</organism>
<dbReference type="GO" id="GO:0034040">
    <property type="term" value="F:ATPase-coupled lipid transmembrane transporter activity"/>
    <property type="evidence" value="ECO:0007669"/>
    <property type="project" value="TreeGrafter"/>
</dbReference>
<comment type="subcellular location">
    <subcellularLocation>
        <location evidence="1">Cell membrane</location>
        <topology evidence="1">Multi-pass membrane protein</topology>
    </subcellularLocation>
</comment>
<gene>
    <name evidence="12" type="ORF">BJP34_00905</name>
</gene>
<dbReference type="InterPro" id="IPR017871">
    <property type="entry name" value="ABC_transporter-like_CS"/>
</dbReference>
<accession>A0A1D8TKM2</accession>
<keyword evidence="5" id="KW-0547">Nucleotide-binding</keyword>
<dbReference type="Gene3D" id="1.20.1560.10">
    <property type="entry name" value="ABC transporter type 1, transmembrane domain"/>
    <property type="match status" value="1"/>
</dbReference>
<dbReference type="SMART" id="SM00382">
    <property type="entry name" value="AAA"/>
    <property type="match status" value="1"/>
</dbReference>
<evidence type="ECO:0000313" key="13">
    <source>
        <dbReference type="Proteomes" id="UP000177870"/>
    </source>
</evidence>
<feature type="domain" description="ABC transmembrane type-1" evidence="11">
    <location>
        <begin position="353"/>
        <end position="638"/>
    </location>
</feature>
<dbReference type="SUPFAM" id="SSF90123">
    <property type="entry name" value="ABC transporter transmembrane region"/>
    <property type="match status" value="1"/>
</dbReference>
<evidence type="ECO:0000256" key="5">
    <source>
        <dbReference type="ARBA" id="ARBA00022741"/>
    </source>
</evidence>
<keyword evidence="6" id="KW-0067">ATP-binding</keyword>
<evidence type="ECO:0000313" key="12">
    <source>
        <dbReference type="EMBL" id="AOW98188.1"/>
    </source>
</evidence>
<dbReference type="AlphaFoldDB" id="A0A1D8TKM2"/>
<dbReference type="InterPro" id="IPR036640">
    <property type="entry name" value="ABC1_TM_sf"/>
</dbReference>
<evidence type="ECO:0000259" key="11">
    <source>
        <dbReference type="PROSITE" id="PS50929"/>
    </source>
</evidence>
<evidence type="ECO:0000256" key="3">
    <source>
        <dbReference type="ARBA" id="ARBA00022475"/>
    </source>
</evidence>
<feature type="transmembrane region" description="Helical" evidence="9">
    <location>
        <begin position="389"/>
        <end position="409"/>
    </location>
</feature>
<dbReference type="SUPFAM" id="SSF52540">
    <property type="entry name" value="P-loop containing nucleoside triphosphate hydrolases"/>
    <property type="match status" value="1"/>
</dbReference>
<feature type="transmembrane region" description="Helical" evidence="9">
    <location>
        <begin position="493"/>
        <end position="512"/>
    </location>
</feature>
<dbReference type="EMBL" id="CP017599">
    <property type="protein sequence ID" value="AOW98188.1"/>
    <property type="molecule type" value="Genomic_DNA"/>
</dbReference>
<dbReference type="InterPro" id="IPR039421">
    <property type="entry name" value="Type_1_exporter"/>
</dbReference>
<evidence type="ECO:0000256" key="8">
    <source>
        <dbReference type="ARBA" id="ARBA00023136"/>
    </source>
</evidence>
<feature type="transmembrane region" description="Helical" evidence="9">
    <location>
        <begin position="467"/>
        <end position="487"/>
    </location>
</feature>
<dbReference type="PROSITE" id="PS50929">
    <property type="entry name" value="ABC_TM1F"/>
    <property type="match status" value="1"/>
</dbReference>
<evidence type="ECO:0000256" key="9">
    <source>
        <dbReference type="SAM" id="Phobius"/>
    </source>
</evidence>
<evidence type="ECO:0000256" key="2">
    <source>
        <dbReference type="ARBA" id="ARBA00022448"/>
    </source>
</evidence>
<dbReference type="GO" id="GO:0140359">
    <property type="term" value="F:ABC-type transporter activity"/>
    <property type="evidence" value="ECO:0007669"/>
    <property type="project" value="InterPro"/>
</dbReference>
<dbReference type="InterPro" id="IPR018490">
    <property type="entry name" value="cNMP-bd_dom_sf"/>
</dbReference>
<dbReference type="Pfam" id="PF00005">
    <property type="entry name" value="ABC_tran"/>
    <property type="match status" value="1"/>
</dbReference>
<dbReference type="PROSITE" id="PS00211">
    <property type="entry name" value="ABC_TRANSPORTER_1"/>
    <property type="match status" value="1"/>
</dbReference>
<feature type="domain" description="ABC transporter" evidence="10">
    <location>
        <begin position="670"/>
        <end position="902"/>
    </location>
</feature>
<dbReference type="GO" id="GO:0005886">
    <property type="term" value="C:plasma membrane"/>
    <property type="evidence" value="ECO:0007669"/>
    <property type="project" value="UniProtKB-SubCell"/>
</dbReference>
<dbReference type="InterPro" id="IPR027417">
    <property type="entry name" value="P-loop_NTPase"/>
</dbReference>
<evidence type="ECO:0000256" key="6">
    <source>
        <dbReference type="ARBA" id="ARBA00022840"/>
    </source>
</evidence>
<proteinExistence type="predicted"/>
<keyword evidence="4 9" id="KW-0812">Transmembrane</keyword>
<sequence>MEEIFVDSVTGNPQLVVKGNRPLLLDELKKIWLIKSGSIAIFAVERNDGVLEGRRRYLFSLGVGEALFGMGANAQDKPYTMLAVAIEEATVCQLSTSQIELEGNSKGKTGTQISQGIITLTEKWIEGFSIFPGVVTPSTVLDTSAVYSWESLQSHLDQLYSNLYHYLAKLEQTESAQKLTQFQERERLNQQVTTEAIAELASVIKPQLKESFQQGTPLLIAAGAVGRAMGIQINPPAQSEDLNRVRKPIEAIARASRIRIRRVILRDYWWKKDNGPLLAYTREDNRPVALLPIGVGEYEVLDPESGKRFPVNGNNASFVAPMAYMFYRSFPDQAIKALDLLQFTLRGRSKELITLMLTGVAAAVLGMVTPQATAILIDNAIPDADRGLLGQVGLGLLAASFGSAIFQVAQGLATLRLQTISEATSQAAVWDRLLNLRISFFQQYSTGDLISRVSAISEIRNRLSGTVMQTLFTSFFSLLNLGLLFIYDAQLALVPLGVALTAIILTTTSSILTRRKLRPLQQLAGEIFGLTVQLIGGVSKLRVAGAENRAFAYWAKYYTQQIKLVLSTQLIEDLLKVFNTILPTLSQMIIFAVAVQSITKSQSGQGLSTGTFLAFNTAFGTFITGATDLSNTLINILEIGILWERTQPILEATPELDLSKADPGRLSGQLKLDHVSFRYRQDSPLILENITIQANPGEFIALVGPSGSGKSTIIRLLLGFETSENGTIYYDGQDLSGLDISAVRRQLGVVLQNGRINSASIFDNIASGALVTMDEAWEAAKMAGFADDIQAMPMGMHTVISEGGTNLSGGQRQRLLIARALVLKPRLLIFDEATSALDNRTQNIVSQSIDELRVTRIVIAHRLSTIRNADRIYVLEAGRVVQQGTFEELLNQEGLFANLMARQMA</sequence>
<name>A0A1D8TKM2_9CYAN</name>
<dbReference type="InterPro" id="IPR011527">
    <property type="entry name" value="ABC1_TM_dom"/>
</dbReference>
<keyword evidence="3" id="KW-1003">Cell membrane</keyword>
<dbReference type="STRING" id="1458985.BJP34_00905"/>
<keyword evidence="2" id="KW-0813">Transport</keyword>
<dbReference type="PANTHER" id="PTHR24221">
    <property type="entry name" value="ATP-BINDING CASSETTE SUB-FAMILY B"/>
    <property type="match status" value="1"/>
</dbReference>
<dbReference type="Pfam" id="PF00664">
    <property type="entry name" value="ABC_membrane"/>
    <property type="match status" value="1"/>
</dbReference>
<keyword evidence="8 9" id="KW-0472">Membrane</keyword>
<evidence type="ECO:0000259" key="10">
    <source>
        <dbReference type="PROSITE" id="PS50893"/>
    </source>
</evidence>
<dbReference type="InterPro" id="IPR022515">
    <property type="entry name" value="NHPM_micro_ABC2"/>
</dbReference>
<dbReference type="InterPro" id="IPR003439">
    <property type="entry name" value="ABC_transporter-like_ATP-bd"/>
</dbReference>
<dbReference type="PROSITE" id="PS50893">
    <property type="entry name" value="ABC_TRANSPORTER_2"/>
    <property type="match status" value="1"/>
</dbReference>
<dbReference type="SUPFAM" id="SSF51206">
    <property type="entry name" value="cAMP-binding domain-like"/>
    <property type="match status" value="1"/>
</dbReference>
<dbReference type="GO" id="GO:0005524">
    <property type="term" value="F:ATP binding"/>
    <property type="evidence" value="ECO:0007669"/>
    <property type="project" value="UniProtKB-KW"/>
</dbReference>
<evidence type="ECO:0000256" key="1">
    <source>
        <dbReference type="ARBA" id="ARBA00004651"/>
    </source>
</evidence>
<protein>
    <submittedName>
        <fullName evidence="12">NHLP bacteriocin export ABC transporter permease/ATPase subunit</fullName>
    </submittedName>
</protein>
<dbReference type="Proteomes" id="UP000177870">
    <property type="component" value="Chromosome"/>
</dbReference>
<feature type="transmembrane region" description="Helical" evidence="9">
    <location>
        <begin position="352"/>
        <end position="377"/>
    </location>
</feature>
<reference evidence="13" key="1">
    <citation type="submission" date="2016-10" db="EMBL/GenBank/DDBJ databases">
        <title>Comparative genomics uncovers the prolific and rare metabolic potential of the cyanobacterial genus Moorea.</title>
        <authorList>
            <person name="Leao T."/>
            <person name="Castelao G."/>
            <person name="Korobeynikov A."/>
            <person name="Monroe E.A."/>
            <person name="Podell S."/>
            <person name="Glukhov E."/>
            <person name="Allen E."/>
            <person name="Gerwick W.H."/>
            <person name="Gerwick L."/>
        </authorList>
    </citation>
    <scope>NUCLEOTIDE SEQUENCE [LARGE SCALE GENOMIC DNA]</scope>
    <source>
        <strain evidence="13">PAL-8-15-08-1</strain>
    </source>
</reference>
<dbReference type="Gene3D" id="3.40.50.300">
    <property type="entry name" value="P-loop containing nucleotide triphosphate hydrolases"/>
    <property type="match status" value="1"/>
</dbReference>